<dbReference type="SUPFAM" id="SSF54373">
    <property type="entry name" value="FAD-linked reductases, C-terminal domain"/>
    <property type="match status" value="1"/>
</dbReference>
<dbReference type="InterPro" id="IPR006076">
    <property type="entry name" value="FAD-dep_OxRdtase"/>
</dbReference>
<comment type="caution">
    <text evidence="2">The sequence shown here is derived from an EMBL/GenBank/DDBJ whole genome shotgun (WGS) entry which is preliminary data.</text>
</comment>
<dbReference type="EMBL" id="JBHULI010000025">
    <property type="protein sequence ID" value="MFD2533417.1"/>
    <property type="molecule type" value="Genomic_DNA"/>
</dbReference>
<evidence type="ECO:0000313" key="3">
    <source>
        <dbReference type="Proteomes" id="UP001597460"/>
    </source>
</evidence>
<protein>
    <submittedName>
        <fullName evidence="2">NAD(P)/FAD-dependent oxidoreductase</fullName>
        <ecNumber evidence="2">1.-.-.-</ecNumber>
    </submittedName>
</protein>
<dbReference type="Pfam" id="PF01266">
    <property type="entry name" value="DAO"/>
    <property type="match status" value="1"/>
</dbReference>
<keyword evidence="3" id="KW-1185">Reference proteome</keyword>
<feature type="domain" description="FAD dependent oxidoreductase" evidence="1">
    <location>
        <begin position="8"/>
        <end position="345"/>
    </location>
</feature>
<dbReference type="Gene3D" id="3.50.50.60">
    <property type="entry name" value="FAD/NAD(P)-binding domain"/>
    <property type="match status" value="1"/>
</dbReference>
<evidence type="ECO:0000259" key="1">
    <source>
        <dbReference type="Pfam" id="PF01266"/>
    </source>
</evidence>
<dbReference type="Gene3D" id="3.30.9.10">
    <property type="entry name" value="D-Amino Acid Oxidase, subunit A, domain 2"/>
    <property type="match status" value="1"/>
</dbReference>
<dbReference type="SUPFAM" id="SSF51971">
    <property type="entry name" value="Nucleotide-binding domain"/>
    <property type="match status" value="1"/>
</dbReference>
<organism evidence="2 3">
    <name type="scientific">Gracilimonas halophila</name>
    <dbReference type="NCBI Taxonomy" id="1834464"/>
    <lineage>
        <taxon>Bacteria</taxon>
        <taxon>Pseudomonadati</taxon>
        <taxon>Balneolota</taxon>
        <taxon>Balneolia</taxon>
        <taxon>Balneolales</taxon>
        <taxon>Balneolaceae</taxon>
        <taxon>Gracilimonas</taxon>
    </lineage>
</organism>
<proteinExistence type="predicted"/>
<dbReference type="RefSeq" id="WP_390303680.1">
    <property type="nucleotide sequence ID" value="NZ_JBHULI010000025.1"/>
</dbReference>
<accession>A0ABW5JPR6</accession>
<evidence type="ECO:0000313" key="2">
    <source>
        <dbReference type="EMBL" id="MFD2533417.1"/>
    </source>
</evidence>
<dbReference type="InterPro" id="IPR036188">
    <property type="entry name" value="FAD/NAD-bd_sf"/>
</dbReference>
<dbReference type="PANTHER" id="PTHR13847">
    <property type="entry name" value="SARCOSINE DEHYDROGENASE-RELATED"/>
    <property type="match status" value="1"/>
</dbReference>
<dbReference type="PANTHER" id="PTHR13847:SF261">
    <property type="entry name" value="FAD-DEPENDENT OXIDOREDUCTASE FAMILY PROTEIN"/>
    <property type="match status" value="1"/>
</dbReference>
<gene>
    <name evidence="2" type="ORF">ACFSVN_13260</name>
</gene>
<dbReference type="GO" id="GO:0016491">
    <property type="term" value="F:oxidoreductase activity"/>
    <property type="evidence" value="ECO:0007669"/>
    <property type="project" value="UniProtKB-KW"/>
</dbReference>
<name>A0ABW5JPR6_9BACT</name>
<reference evidence="3" key="1">
    <citation type="journal article" date="2019" name="Int. J. Syst. Evol. Microbiol.">
        <title>The Global Catalogue of Microorganisms (GCM) 10K type strain sequencing project: providing services to taxonomists for standard genome sequencing and annotation.</title>
        <authorList>
            <consortium name="The Broad Institute Genomics Platform"/>
            <consortium name="The Broad Institute Genome Sequencing Center for Infectious Disease"/>
            <person name="Wu L."/>
            <person name="Ma J."/>
        </authorList>
    </citation>
    <scope>NUCLEOTIDE SEQUENCE [LARGE SCALE GENOMIC DNA]</scope>
    <source>
        <strain evidence="3">KCTC 52042</strain>
    </source>
</reference>
<dbReference type="EC" id="1.-.-.-" evidence="2"/>
<dbReference type="Proteomes" id="UP001597460">
    <property type="component" value="Unassembled WGS sequence"/>
</dbReference>
<keyword evidence="2" id="KW-0560">Oxidoreductase</keyword>
<sequence length="362" mass="39629">MSSPSHFDFCVLGAGIAGLSIAGELLDRGVSVCLIDTGDIASGASGTPLGMVNPATGRYGTIVWNAESCLTSTAADLDHVQKQTPVQFYKKTGILRPAQDKKMASRMKENAHPDNWPEGWCEWLEKDEIHSINPDLNCVDGGMWLPKGLTVNVELYLRSKADLLEKEGLKLFTNADYSIDYDESPFSISIAGKKLYAEHLICATGSETKTLKPCNSLPLNQIKGQLAVFESPKAGDFEYSISALGYIASISKTRFIAGSTYEHHFEHTEPDKDGFEYLIQRLGKVYPVLFKDAVLVDQWAGVRASTPNRKPIIGTHPKLKQVHVFTGLGSKGLMYGNYLSSLLADHILNGGLLPEQMSIARF</sequence>